<name>A0A5P3MTY3_NEIAN</name>
<protein>
    <submittedName>
        <fullName evidence="1">Branched-chain amino acid ABC transporter</fullName>
    </submittedName>
</protein>
<accession>A0A5P3MTY3</accession>
<evidence type="ECO:0000313" key="2">
    <source>
        <dbReference type="Proteomes" id="UP000325536"/>
    </source>
</evidence>
<gene>
    <name evidence="1" type="ORF">D0T90_07210</name>
</gene>
<evidence type="ECO:0000313" key="1">
    <source>
        <dbReference type="EMBL" id="QEY25024.1"/>
    </source>
</evidence>
<proteinExistence type="predicted"/>
<reference evidence="1 2" key="1">
    <citation type="submission" date="2018-08" db="EMBL/GenBank/DDBJ databases">
        <title>Neisseria animalis ATCC 49930 complete genome.</title>
        <authorList>
            <person name="Veseli I.A."/>
            <person name="Mascarenhas dos Santos A.C."/>
            <person name="Buttler R."/>
            <person name="Pombert J.-F."/>
        </authorList>
    </citation>
    <scope>NUCLEOTIDE SEQUENCE [LARGE SCALE GENOMIC DNA]</scope>
    <source>
        <strain evidence="1 2">ATCC 49930</strain>
    </source>
</reference>
<dbReference type="AlphaFoldDB" id="A0A5P3MTY3"/>
<dbReference type="Proteomes" id="UP000325536">
    <property type="component" value="Chromosome"/>
</dbReference>
<sequence>MNPTAYHTALERIDILIRHLRHNQNTSCALAEAEDLILMRLSDLKTDLQPHHTQSIDYINRLYRQYFPNSQPESKQP</sequence>
<dbReference type="EMBL" id="CP031699">
    <property type="protein sequence ID" value="QEY25024.1"/>
    <property type="molecule type" value="Genomic_DNA"/>
</dbReference>
<keyword evidence="2" id="KW-1185">Reference proteome</keyword>
<dbReference type="KEGG" id="naq:D0T90_07210"/>
<organism evidence="1 2">
    <name type="scientific">Neisseria animalis</name>
    <dbReference type="NCBI Taxonomy" id="492"/>
    <lineage>
        <taxon>Bacteria</taxon>
        <taxon>Pseudomonadati</taxon>
        <taxon>Pseudomonadota</taxon>
        <taxon>Betaproteobacteria</taxon>
        <taxon>Neisseriales</taxon>
        <taxon>Neisseriaceae</taxon>
        <taxon>Neisseria</taxon>
    </lineage>
</organism>